<feature type="non-terminal residue" evidence="1">
    <location>
        <position position="1"/>
    </location>
</feature>
<sequence length="349" mass="41570">KDTLKNYTDAPFFLILCEKEGVITAFLKEIVKKGYNKDYFYCLNLGGEASSNAIRLIREYVPIKNFHCYVLHDIDMSGLEIFFDMKRHFNCKSIGVNPEFLEYHGYDFNQLCEKYKTVEGKKLERVPKILEGKTRSIFNELDISVEEKETYNNWIEMCIEKRIELNSITARKIESDPSVSKAIDFVDYFIHILKQEKWDLTRVRKLETEGYCQIRIEEKEEYQTTITTGNKAWTIKPELDILQVEQPEFIDSVKEKGKEIFIEESKAFLEKTEEIKDLSYDFYSQIEDIFDTMNEKEETNRDQKIDDFIEENKQLFEIDWNELIKDKKKAMKHSVKRLKRCLQLKCINK</sequence>
<dbReference type="InterPro" id="IPR036078">
    <property type="entry name" value="Spo11/TopoVI_A_sf"/>
</dbReference>
<dbReference type="GO" id="GO:0003677">
    <property type="term" value="F:DNA binding"/>
    <property type="evidence" value="ECO:0007669"/>
    <property type="project" value="InterPro"/>
</dbReference>
<dbReference type="EMBL" id="LAZR01065829">
    <property type="protein sequence ID" value="KKK54767.1"/>
    <property type="molecule type" value="Genomic_DNA"/>
</dbReference>
<reference evidence="1" key="1">
    <citation type="journal article" date="2015" name="Nature">
        <title>Complex archaea that bridge the gap between prokaryotes and eukaryotes.</title>
        <authorList>
            <person name="Spang A."/>
            <person name="Saw J.H."/>
            <person name="Jorgensen S.L."/>
            <person name="Zaremba-Niedzwiedzka K."/>
            <person name="Martijn J."/>
            <person name="Lind A.E."/>
            <person name="van Eijk R."/>
            <person name="Schleper C."/>
            <person name="Guy L."/>
            <person name="Ettema T.J."/>
        </authorList>
    </citation>
    <scope>NUCLEOTIDE SEQUENCE</scope>
</reference>
<proteinExistence type="predicted"/>
<evidence type="ECO:0000313" key="1">
    <source>
        <dbReference type="EMBL" id="KKK54767.1"/>
    </source>
</evidence>
<dbReference type="GO" id="GO:0005694">
    <property type="term" value="C:chromosome"/>
    <property type="evidence" value="ECO:0007669"/>
    <property type="project" value="InterPro"/>
</dbReference>
<organism evidence="1">
    <name type="scientific">marine sediment metagenome</name>
    <dbReference type="NCBI Taxonomy" id="412755"/>
    <lineage>
        <taxon>unclassified sequences</taxon>
        <taxon>metagenomes</taxon>
        <taxon>ecological metagenomes</taxon>
    </lineage>
</organism>
<feature type="non-terminal residue" evidence="1">
    <location>
        <position position="349"/>
    </location>
</feature>
<comment type="caution">
    <text evidence="1">The sequence shown here is derived from an EMBL/GenBank/DDBJ whole genome shotgun (WGS) entry which is preliminary data.</text>
</comment>
<protein>
    <submittedName>
        <fullName evidence="1">Uncharacterized protein</fullName>
    </submittedName>
</protein>
<dbReference type="AlphaFoldDB" id="A0A0F8WD49"/>
<dbReference type="SUPFAM" id="SSF56726">
    <property type="entry name" value="DNA topoisomerase IV, alpha subunit"/>
    <property type="match status" value="1"/>
</dbReference>
<accession>A0A0F8WD49</accession>
<gene>
    <name evidence="1" type="ORF">LCGC14_3081390</name>
</gene>
<name>A0A0F8WD49_9ZZZZ</name>